<keyword evidence="4 15" id="KW-0012">Acyltransferase</keyword>
<evidence type="ECO:0000313" key="17">
    <source>
        <dbReference type="Proteomes" id="UP000294419"/>
    </source>
</evidence>
<dbReference type="GO" id="GO:0005737">
    <property type="term" value="C:cytoplasm"/>
    <property type="evidence" value="ECO:0007669"/>
    <property type="project" value="UniProtKB-SubCell"/>
</dbReference>
<evidence type="ECO:0000256" key="4">
    <source>
        <dbReference type="ARBA" id="ARBA00023315"/>
    </source>
</evidence>
<comment type="catalytic activity">
    <reaction evidence="5 15">
        <text>L-phenylalanyl-tRNA(Phe) + an N-terminal L-alpha-aminoacyl-[protein] = an N-terminal L-phenylalanyl-L-alpha-aminoacyl-[protein] + tRNA(Phe)</text>
        <dbReference type="Rhea" id="RHEA:43632"/>
        <dbReference type="Rhea" id="RHEA-COMP:9668"/>
        <dbReference type="Rhea" id="RHEA-COMP:9699"/>
        <dbReference type="Rhea" id="RHEA-COMP:10636"/>
        <dbReference type="Rhea" id="RHEA-COMP:10637"/>
        <dbReference type="ChEBI" id="CHEBI:78442"/>
        <dbReference type="ChEBI" id="CHEBI:78531"/>
        <dbReference type="ChEBI" id="CHEBI:78597"/>
        <dbReference type="ChEBI" id="CHEBI:83561"/>
        <dbReference type="EC" id="2.3.2.6"/>
    </reaction>
</comment>
<evidence type="ECO:0000256" key="7">
    <source>
        <dbReference type="ARBA" id="ARBA00051538"/>
    </source>
</evidence>
<dbReference type="InterPro" id="IPR042203">
    <property type="entry name" value="Leu/Phe-tRNA_Trfase_C"/>
</dbReference>
<evidence type="ECO:0000256" key="1">
    <source>
        <dbReference type="ARBA" id="ARBA00004496"/>
    </source>
</evidence>
<dbReference type="HAMAP" id="MF_00688">
    <property type="entry name" value="Leu_Phe_trans"/>
    <property type="match status" value="1"/>
</dbReference>
<name>A0A4P6ZEA5_9FLAO</name>
<dbReference type="Gene3D" id="3.30.70.3550">
    <property type="entry name" value="Leucyl/phenylalanyl-tRNA-protein transferase, N-terminal domain"/>
    <property type="match status" value="1"/>
</dbReference>
<proteinExistence type="inferred from homology"/>
<evidence type="ECO:0000256" key="5">
    <source>
        <dbReference type="ARBA" id="ARBA00050607"/>
    </source>
</evidence>
<dbReference type="KEGG" id="csal:NBC122_01008"/>
<dbReference type="PANTHER" id="PTHR30098">
    <property type="entry name" value="LEUCYL/PHENYLALANYL-TRNA--PROTEIN TRANSFERASE"/>
    <property type="match status" value="1"/>
</dbReference>
<dbReference type="FunFam" id="3.30.70.3550:FF:000001">
    <property type="entry name" value="Leucyl/phenylalanyl-tRNA--protein transferase"/>
    <property type="match status" value="1"/>
</dbReference>
<dbReference type="Gene3D" id="3.40.630.70">
    <property type="entry name" value="Leucyl/phenylalanyl-tRNA-protein transferase, C-terminal domain"/>
    <property type="match status" value="1"/>
</dbReference>
<evidence type="ECO:0000256" key="6">
    <source>
        <dbReference type="ARBA" id="ARBA00050652"/>
    </source>
</evidence>
<organism evidence="16 17">
    <name type="scientific">Chryseobacterium salivictor</name>
    <dbReference type="NCBI Taxonomy" id="2547600"/>
    <lineage>
        <taxon>Bacteria</taxon>
        <taxon>Pseudomonadati</taxon>
        <taxon>Bacteroidota</taxon>
        <taxon>Flavobacteriia</taxon>
        <taxon>Flavobacteriales</taxon>
        <taxon>Weeksellaceae</taxon>
        <taxon>Chryseobacterium group</taxon>
        <taxon>Chryseobacterium</taxon>
    </lineage>
</organism>
<dbReference type="AlphaFoldDB" id="A0A4P6ZEA5"/>
<dbReference type="InterPro" id="IPR004616">
    <property type="entry name" value="Leu/Phe-tRNA_Trfase"/>
</dbReference>
<accession>A0A4P6ZEA5</accession>
<dbReference type="SUPFAM" id="SSF55729">
    <property type="entry name" value="Acyl-CoA N-acyltransferases (Nat)"/>
    <property type="match status" value="1"/>
</dbReference>
<dbReference type="InterPro" id="IPR016181">
    <property type="entry name" value="Acyl_CoA_acyltransferase"/>
</dbReference>
<dbReference type="Pfam" id="PF03588">
    <property type="entry name" value="Leu_Phe_trans"/>
    <property type="match status" value="1"/>
</dbReference>
<evidence type="ECO:0000256" key="9">
    <source>
        <dbReference type="ARBA" id="ARBA00061535"/>
    </source>
</evidence>
<dbReference type="Proteomes" id="UP000294419">
    <property type="component" value="Chromosome"/>
</dbReference>
<comment type="similarity">
    <text evidence="9 15">Belongs to the L/F-transferase family.</text>
</comment>
<evidence type="ECO:0000313" key="16">
    <source>
        <dbReference type="EMBL" id="QBO57837.1"/>
    </source>
</evidence>
<dbReference type="EC" id="2.3.2.6" evidence="10 15"/>
<dbReference type="EMBL" id="CP037954">
    <property type="protein sequence ID" value="QBO57837.1"/>
    <property type="molecule type" value="Genomic_DNA"/>
</dbReference>
<evidence type="ECO:0000256" key="12">
    <source>
        <dbReference type="ARBA" id="ARBA00077136"/>
    </source>
</evidence>
<evidence type="ECO:0000256" key="2">
    <source>
        <dbReference type="ARBA" id="ARBA00022490"/>
    </source>
</evidence>
<dbReference type="NCBIfam" id="TIGR00667">
    <property type="entry name" value="aat"/>
    <property type="match status" value="1"/>
</dbReference>
<gene>
    <name evidence="15 16" type="primary">aat</name>
    <name evidence="16" type="ORF">NBC122_01008</name>
</gene>
<comment type="catalytic activity">
    <reaction evidence="6 15">
        <text>N-terminal L-arginyl-[protein] + L-leucyl-tRNA(Leu) = N-terminal L-leucyl-L-arginyl-[protein] + tRNA(Leu) + H(+)</text>
        <dbReference type="Rhea" id="RHEA:50416"/>
        <dbReference type="Rhea" id="RHEA-COMP:9613"/>
        <dbReference type="Rhea" id="RHEA-COMP:9622"/>
        <dbReference type="Rhea" id="RHEA-COMP:12672"/>
        <dbReference type="Rhea" id="RHEA-COMP:12673"/>
        <dbReference type="ChEBI" id="CHEBI:15378"/>
        <dbReference type="ChEBI" id="CHEBI:64719"/>
        <dbReference type="ChEBI" id="CHEBI:78442"/>
        <dbReference type="ChEBI" id="CHEBI:78494"/>
        <dbReference type="ChEBI" id="CHEBI:133044"/>
        <dbReference type="EC" id="2.3.2.6"/>
    </reaction>
</comment>
<keyword evidence="17" id="KW-1185">Reference proteome</keyword>
<dbReference type="GO" id="GO:0008914">
    <property type="term" value="F:leucyl-tRNA--protein transferase activity"/>
    <property type="evidence" value="ECO:0007669"/>
    <property type="project" value="UniProtKB-UniRule"/>
</dbReference>
<evidence type="ECO:0000256" key="8">
    <source>
        <dbReference type="ARBA" id="ARBA00054043"/>
    </source>
</evidence>
<reference evidence="16 17" key="1">
    <citation type="submission" date="2019-03" db="EMBL/GenBank/DDBJ databases">
        <authorList>
            <person name="Kim H."/>
            <person name="Yu S.-M."/>
        </authorList>
    </citation>
    <scope>NUCLEOTIDE SEQUENCE [LARGE SCALE GENOMIC DNA]</scope>
    <source>
        <strain evidence="16 17">NBC122</strain>
    </source>
</reference>
<evidence type="ECO:0000256" key="10">
    <source>
        <dbReference type="ARBA" id="ARBA00066767"/>
    </source>
</evidence>
<keyword evidence="2 15" id="KW-0963">Cytoplasm</keyword>
<dbReference type="PANTHER" id="PTHR30098:SF2">
    <property type="entry name" value="LEUCYL_PHENYLALANYL-TRNA--PROTEIN TRANSFERASE"/>
    <property type="match status" value="1"/>
</dbReference>
<comment type="catalytic activity">
    <reaction evidence="7 15">
        <text>N-terminal L-lysyl-[protein] + L-leucyl-tRNA(Leu) = N-terminal L-leucyl-L-lysyl-[protein] + tRNA(Leu) + H(+)</text>
        <dbReference type="Rhea" id="RHEA:12340"/>
        <dbReference type="Rhea" id="RHEA-COMP:9613"/>
        <dbReference type="Rhea" id="RHEA-COMP:9622"/>
        <dbReference type="Rhea" id="RHEA-COMP:12670"/>
        <dbReference type="Rhea" id="RHEA-COMP:12671"/>
        <dbReference type="ChEBI" id="CHEBI:15378"/>
        <dbReference type="ChEBI" id="CHEBI:65249"/>
        <dbReference type="ChEBI" id="CHEBI:78442"/>
        <dbReference type="ChEBI" id="CHEBI:78494"/>
        <dbReference type="ChEBI" id="CHEBI:133043"/>
        <dbReference type="EC" id="2.3.2.6"/>
    </reaction>
</comment>
<evidence type="ECO:0000256" key="15">
    <source>
        <dbReference type="HAMAP-Rule" id="MF_00688"/>
    </source>
</evidence>
<keyword evidence="3 15" id="KW-0808">Transferase</keyword>
<protein>
    <recommendedName>
        <fullName evidence="11 15">Leucyl/phenylalanyl-tRNA--protein transferase</fullName>
        <ecNumber evidence="10 15">2.3.2.6</ecNumber>
    </recommendedName>
    <alternativeName>
        <fullName evidence="12 15">L/F-transferase</fullName>
    </alternativeName>
    <alternativeName>
        <fullName evidence="13 15">Leucyltransferase</fullName>
    </alternativeName>
    <alternativeName>
        <fullName evidence="14 15">Phenyalanyltransferase</fullName>
    </alternativeName>
</protein>
<evidence type="ECO:0000256" key="14">
    <source>
        <dbReference type="ARBA" id="ARBA00083640"/>
    </source>
</evidence>
<dbReference type="GO" id="GO:0030163">
    <property type="term" value="P:protein catabolic process"/>
    <property type="evidence" value="ECO:0007669"/>
    <property type="project" value="UniProtKB-UniRule"/>
</dbReference>
<evidence type="ECO:0000256" key="3">
    <source>
        <dbReference type="ARBA" id="ARBA00022679"/>
    </source>
</evidence>
<sequence>MAGFNFQMILLDPNEISFPDPALLESESGIMAMGGDLSPQRLYFAYQLGLFPWYNPGEEILWWCPDPRFVLFPQDLKISKSMKKILRDEVFTFTENTCFREVMEECKNTFRKDQDGTWISDELIDSFVELQKNGIAKSIEVWQNDELVGGFYGLQIGKIFCGESMFAKVSNASKAGFIHFIQSQKENLELIDCQIYSEHLESLGATMISKKDYLNLLKNQQI</sequence>
<evidence type="ECO:0000256" key="11">
    <source>
        <dbReference type="ARBA" id="ARBA00074372"/>
    </source>
</evidence>
<evidence type="ECO:0000256" key="13">
    <source>
        <dbReference type="ARBA" id="ARBA00077165"/>
    </source>
</evidence>
<comment type="function">
    <text evidence="8 15">Functions in the N-end rule pathway of protein degradation where it conjugates Leu, Phe and, less efficiently, Met from aminoacyl-tRNAs to the N-termini of proteins containing an N-terminal arginine or lysine.</text>
</comment>
<dbReference type="InterPro" id="IPR042221">
    <property type="entry name" value="Leu/Phe-tRNA_Trfase_N"/>
</dbReference>
<comment type="subcellular location">
    <subcellularLocation>
        <location evidence="1 15">Cytoplasm</location>
    </subcellularLocation>
</comment>